<organism evidence="5 6">
    <name type="scientific">Amycolatopsis mediterranei (strain U-32)</name>
    <dbReference type="NCBI Taxonomy" id="749927"/>
    <lineage>
        <taxon>Bacteria</taxon>
        <taxon>Bacillati</taxon>
        <taxon>Actinomycetota</taxon>
        <taxon>Actinomycetes</taxon>
        <taxon>Pseudonocardiales</taxon>
        <taxon>Pseudonocardiaceae</taxon>
        <taxon>Amycolatopsis</taxon>
    </lineage>
</organism>
<protein>
    <submittedName>
        <fullName evidence="5">Long-chain acyl-CoA synthetase</fullName>
    </submittedName>
</protein>
<dbReference type="Pfam" id="PF13193">
    <property type="entry name" value="AMP-binding_C"/>
    <property type="match status" value="1"/>
</dbReference>
<dbReference type="InterPro" id="IPR042099">
    <property type="entry name" value="ANL_N_sf"/>
</dbReference>
<dbReference type="HOGENOM" id="CLU_000022_59_7_11"/>
<dbReference type="Proteomes" id="UP000000328">
    <property type="component" value="Chromosome"/>
</dbReference>
<evidence type="ECO:0000313" key="5">
    <source>
        <dbReference type="EMBL" id="ADJ42814.1"/>
    </source>
</evidence>
<dbReference type="Gene3D" id="3.40.50.12780">
    <property type="entry name" value="N-terminal domain of ligase-like"/>
    <property type="match status" value="1"/>
</dbReference>
<dbReference type="eggNOG" id="COG0318">
    <property type="taxonomic scope" value="Bacteria"/>
</dbReference>
<dbReference type="Pfam" id="PF00501">
    <property type="entry name" value="AMP-binding"/>
    <property type="match status" value="1"/>
</dbReference>
<gene>
    <name evidence="5" type="primary">fadD</name>
    <name evidence="5" type="ordered locus">AMED_0996</name>
</gene>
<dbReference type="Gene3D" id="3.30.300.30">
    <property type="match status" value="1"/>
</dbReference>
<name>A0A0H3CY22_AMYMU</name>
<dbReference type="OrthoDB" id="9803968at2"/>
<accession>A0A0H3CY22</accession>
<reference evidence="5 6" key="1">
    <citation type="journal article" date="2010" name="Cell Res.">
        <title>Complete genome sequence of the rifamycin SV-producing Amycolatopsis mediterranei U32 revealed its genetic characteristics in phylogeny and metabolism.</title>
        <authorList>
            <person name="Zhao W."/>
            <person name="Zhong Y."/>
            <person name="Yuan H."/>
            <person name="Wang J."/>
            <person name="Zheng H."/>
            <person name="Wang Y."/>
            <person name="Cen X."/>
            <person name="Xu F."/>
            <person name="Bai J."/>
            <person name="Han X."/>
            <person name="Lu G."/>
            <person name="Zhu Y."/>
            <person name="Shao Z."/>
            <person name="Yan H."/>
            <person name="Li C."/>
            <person name="Peng N."/>
            <person name="Zhang Z."/>
            <person name="Zhang Y."/>
            <person name="Lin W."/>
            <person name="Fan Y."/>
            <person name="Qin Z."/>
            <person name="Hu Y."/>
            <person name="Zhu B."/>
            <person name="Wang S."/>
            <person name="Ding X."/>
            <person name="Zhao G.P."/>
        </authorList>
    </citation>
    <scope>NUCLEOTIDE SEQUENCE [LARGE SCALE GENOMIC DNA]</scope>
    <source>
        <strain evidence="6">U-32</strain>
    </source>
</reference>
<feature type="domain" description="AMP-binding enzyme C-terminal" evidence="4">
    <location>
        <begin position="470"/>
        <end position="543"/>
    </location>
</feature>
<evidence type="ECO:0000256" key="2">
    <source>
        <dbReference type="ARBA" id="ARBA00022598"/>
    </source>
</evidence>
<feature type="domain" description="AMP-dependent synthetase/ligase" evidence="3">
    <location>
        <begin position="31"/>
        <end position="419"/>
    </location>
</feature>
<dbReference type="SUPFAM" id="SSF56801">
    <property type="entry name" value="Acetyl-CoA synthetase-like"/>
    <property type="match status" value="1"/>
</dbReference>
<dbReference type="EMBL" id="CP002000">
    <property type="protein sequence ID" value="ADJ42814.1"/>
    <property type="molecule type" value="Genomic_DNA"/>
</dbReference>
<dbReference type="InterPro" id="IPR000873">
    <property type="entry name" value="AMP-dep_synth/lig_dom"/>
</dbReference>
<dbReference type="PANTHER" id="PTHR24096:SF149">
    <property type="entry name" value="AMP-BINDING DOMAIN-CONTAINING PROTEIN-RELATED"/>
    <property type="match status" value="1"/>
</dbReference>
<dbReference type="PANTHER" id="PTHR24096">
    <property type="entry name" value="LONG-CHAIN-FATTY-ACID--COA LIGASE"/>
    <property type="match status" value="1"/>
</dbReference>
<dbReference type="InterPro" id="IPR045851">
    <property type="entry name" value="AMP-bd_C_sf"/>
</dbReference>
<evidence type="ECO:0000313" key="6">
    <source>
        <dbReference type="Proteomes" id="UP000000328"/>
    </source>
</evidence>
<comment type="similarity">
    <text evidence="1">Belongs to the ATP-dependent AMP-binding enzyme family.</text>
</comment>
<dbReference type="GO" id="GO:0016405">
    <property type="term" value="F:CoA-ligase activity"/>
    <property type="evidence" value="ECO:0007669"/>
    <property type="project" value="TreeGrafter"/>
</dbReference>
<dbReference type="KEGG" id="amd:AMED_0996"/>
<keyword evidence="2" id="KW-0436">Ligase</keyword>
<dbReference type="PATRIC" id="fig|749927.5.peg.1026"/>
<dbReference type="PROSITE" id="PS00455">
    <property type="entry name" value="AMP_BINDING"/>
    <property type="match status" value="1"/>
</dbReference>
<dbReference type="InterPro" id="IPR025110">
    <property type="entry name" value="AMP-bd_C"/>
</dbReference>
<dbReference type="AlphaFoldDB" id="A0A0H3CY22"/>
<evidence type="ECO:0000256" key="1">
    <source>
        <dbReference type="ARBA" id="ARBA00006432"/>
    </source>
</evidence>
<dbReference type="InterPro" id="IPR020845">
    <property type="entry name" value="AMP-binding_CS"/>
</dbReference>
<proteinExistence type="inferred from homology"/>
<evidence type="ECO:0000259" key="4">
    <source>
        <dbReference type="Pfam" id="PF13193"/>
    </source>
</evidence>
<sequence>MMPITASTTPPGLPASLDYPEVPVGSILAAGAARWGDRTAFAHDGRSLTYAETHRAACRFANALRERGIGRGDVVALHLPNCLAFPVAYYGTLLAGATFSPANPLLPPDDLAFQLADCEAAAVVTFGPVAGALASVADRIPARFTVVVQPVADLPDGAVEFEAFHASQPEIPPSVDLDLSEDLAHLAYTGGTTGRSKGVRLSHRNVVVNTLQHACWGTGSVPALDERGDVTIDQIGGEDEWPTRLGTGVAINLTPWFHAMGIIGGLNAAVVAGTSMVLHTRFDPAAYVADAERLRVTGIGGAPALFAALLATPSFHTADLSSVRAIGSGAAPMNHAMINALRTRFPDVVVTEGYGLTEATMGAVISPTYRSGTRKVGSVGLPIFDTEVKIVPAEGGEDPLPPGERGEVCLRGPQIMLGYRNRPEETAAALVDGWLHTGDIGILDPDGYLSIVDRKKDMLLYKGYNVFPRELEELLITMPGVAAAAVVGRPDAEVGELPVAFVVPRGSLDADGLMAAVNEKVLPYKRLREVHVVEQIPVSAAGKVLKRELRQQLIGELG</sequence>
<evidence type="ECO:0000259" key="3">
    <source>
        <dbReference type="Pfam" id="PF00501"/>
    </source>
</evidence>